<keyword evidence="1" id="KW-0489">Methyltransferase</keyword>
<dbReference type="AlphaFoldDB" id="A0A0M2Q361"/>
<comment type="caution">
    <text evidence="1">The sequence shown here is derived from an EMBL/GenBank/DDBJ whole genome shotgun (WGS) entry which is preliminary data.</text>
</comment>
<dbReference type="GO" id="GO:0008168">
    <property type="term" value="F:methyltransferase activity"/>
    <property type="evidence" value="ECO:0007669"/>
    <property type="project" value="UniProtKB-KW"/>
</dbReference>
<dbReference type="Proteomes" id="UP000034681">
    <property type="component" value="Unassembled WGS sequence"/>
</dbReference>
<dbReference type="InterPro" id="IPR029063">
    <property type="entry name" value="SAM-dependent_MTases_sf"/>
</dbReference>
<dbReference type="Pfam" id="PF06080">
    <property type="entry name" value="DUF938"/>
    <property type="match status" value="1"/>
</dbReference>
<dbReference type="RefSeq" id="WP_017713588.1">
    <property type="nucleotide sequence ID" value="NZ_KB235941.1"/>
</dbReference>
<keyword evidence="1" id="KW-0808">Transferase</keyword>
<protein>
    <submittedName>
        <fullName evidence="1">SAM-dependent methyltransferase</fullName>
    </submittedName>
</protein>
<dbReference type="GO" id="GO:0032259">
    <property type="term" value="P:methylation"/>
    <property type="evidence" value="ECO:0007669"/>
    <property type="project" value="UniProtKB-KW"/>
</dbReference>
<keyword evidence="2" id="KW-1185">Reference proteome</keyword>
<dbReference type="EMBL" id="AJTX02000002">
    <property type="protein sequence ID" value="KKJ01037.1"/>
    <property type="molecule type" value="Genomic_DNA"/>
</dbReference>
<gene>
    <name evidence="1" type="ORF">PROH_01045</name>
</gene>
<dbReference type="PANTHER" id="PTHR20974:SF0">
    <property type="entry name" value="UPF0585 PROTEIN CG18661"/>
    <property type="match status" value="1"/>
</dbReference>
<sequence length="220" mass="23751">MPDLRQFAPATQRNREPILALLQSLLPPGGAVLEISSGTGEHACFLARHLGPRPWIPSDPNPLARASISAWQQAEAVPNLLPPLDLDVCVTPWPLETDPLPPGLAAWDQTQWSLGAIVNINMIHISPWEACLGLMAGAGRLLPPGGLLYLYGPYKQGGEHTAPSNAAFDQSLRSQDPRWGVRDLEAVVTAAQAQGLVWQQTVSMPAQNLSVIFRREGQGL</sequence>
<proteinExistence type="predicted"/>
<dbReference type="STRING" id="317619.GCA_000332315_03375"/>
<accession>A0A0M2Q361</accession>
<dbReference type="PANTHER" id="PTHR20974">
    <property type="entry name" value="UPF0585 PROTEIN CG18661"/>
    <property type="match status" value="1"/>
</dbReference>
<dbReference type="SUPFAM" id="SSF53335">
    <property type="entry name" value="S-adenosyl-L-methionine-dependent methyltransferases"/>
    <property type="match status" value="1"/>
</dbReference>
<evidence type="ECO:0000313" key="1">
    <source>
        <dbReference type="EMBL" id="KKJ01037.1"/>
    </source>
</evidence>
<dbReference type="eggNOG" id="COG2226">
    <property type="taxonomic scope" value="Bacteria"/>
</dbReference>
<dbReference type="Gene3D" id="3.40.50.150">
    <property type="entry name" value="Vaccinia Virus protein VP39"/>
    <property type="match status" value="1"/>
</dbReference>
<organism evidence="1 2">
    <name type="scientific">Prochlorothrix hollandica PCC 9006 = CALU 1027</name>
    <dbReference type="NCBI Taxonomy" id="317619"/>
    <lineage>
        <taxon>Bacteria</taxon>
        <taxon>Bacillati</taxon>
        <taxon>Cyanobacteriota</taxon>
        <taxon>Cyanophyceae</taxon>
        <taxon>Prochlorotrichales</taxon>
        <taxon>Prochlorotrichaceae</taxon>
        <taxon>Prochlorothrix</taxon>
    </lineage>
</organism>
<name>A0A0M2Q361_PROHO</name>
<evidence type="ECO:0000313" key="2">
    <source>
        <dbReference type="Proteomes" id="UP000034681"/>
    </source>
</evidence>
<dbReference type="InterPro" id="IPR010342">
    <property type="entry name" value="DUF938"/>
</dbReference>
<reference evidence="1" key="1">
    <citation type="submission" date="2012-04" db="EMBL/GenBank/DDBJ databases">
        <authorList>
            <person name="Borisov I.G."/>
            <person name="Ivanikova N.V."/>
            <person name="Pinevich A.V."/>
        </authorList>
    </citation>
    <scope>NUCLEOTIDE SEQUENCE</scope>
    <source>
        <strain evidence="1">CALU 1027</strain>
    </source>
</reference>